<protein>
    <recommendedName>
        <fullName evidence="3">DUF2190 domain-containing protein</fullName>
    </recommendedName>
</protein>
<comment type="caution">
    <text evidence="1">The sequence shown here is derived from an EMBL/GenBank/DDBJ whole genome shotgun (WGS) entry which is preliminary data.</text>
</comment>
<evidence type="ECO:0000313" key="2">
    <source>
        <dbReference type="Proteomes" id="UP000029843"/>
    </source>
</evidence>
<dbReference type="PATRIC" id="fig|28229.4.peg.2067"/>
<sequence precursor="true">MYSQSKRPILTLTIIAAAIVEAHRAIALDGTYAATGEHMHGVSDTNSFVDDELAVDVLGTTTCEAGAAIVKGALIEVGANGKFITKAAGKVVGRALSAAAADGSKFEALLLPSNA</sequence>
<dbReference type="RefSeq" id="WP_033093800.1">
    <property type="nucleotide sequence ID" value="NZ_JQED01000021.1"/>
</dbReference>
<dbReference type="EMBL" id="JQED01000021">
    <property type="protein sequence ID" value="KGJ92130.1"/>
    <property type="molecule type" value="Genomic_DNA"/>
</dbReference>
<name>A0A099KPM7_COLPS</name>
<evidence type="ECO:0008006" key="3">
    <source>
        <dbReference type="Google" id="ProtNLM"/>
    </source>
</evidence>
<gene>
    <name evidence="1" type="ORF">ND2E_3023</name>
</gene>
<dbReference type="Proteomes" id="UP000029843">
    <property type="component" value="Unassembled WGS sequence"/>
</dbReference>
<evidence type="ECO:0000313" key="1">
    <source>
        <dbReference type="EMBL" id="KGJ92130.1"/>
    </source>
</evidence>
<dbReference type="OrthoDB" id="9913551at2"/>
<accession>A0A099KPM7</accession>
<proteinExistence type="predicted"/>
<reference evidence="1 2" key="1">
    <citation type="submission" date="2014-08" db="EMBL/GenBank/DDBJ databases">
        <title>Genomic and Phenotypic Diversity of Colwellia psychrerythraea strains from Disparate Marine Basins.</title>
        <authorList>
            <person name="Techtmann S.M."/>
            <person name="Stelling S.C."/>
            <person name="Utturkar S.M."/>
            <person name="Alshibli N."/>
            <person name="Harris A."/>
            <person name="Brown S.D."/>
            <person name="Hazen T.C."/>
        </authorList>
    </citation>
    <scope>NUCLEOTIDE SEQUENCE [LARGE SCALE GENOMIC DNA]</scope>
    <source>
        <strain evidence="1 2">ND2E</strain>
    </source>
</reference>
<organism evidence="1 2">
    <name type="scientific">Colwellia psychrerythraea</name>
    <name type="common">Vibrio psychroerythus</name>
    <dbReference type="NCBI Taxonomy" id="28229"/>
    <lineage>
        <taxon>Bacteria</taxon>
        <taxon>Pseudomonadati</taxon>
        <taxon>Pseudomonadota</taxon>
        <taxon>Gammaproteobacteria</taxon>
        <taxon>Alteromonadales</taxon>
        <taxon>Colwelliaceae</taxon>
        <taxon>Colwellia</taxon>
    </lineage>
</organism>
<dbReference type="AlphaFoldDB" id="A0A099KPM7"/>
<dbReference type="InterPro" id="IPR011231">
    <property type="entry name" value="Phage_VT1-Sakai_H0018"/>
</dbReference>
<dbReference type="Pfam" id="PF09956">
    <property type="entry name" value="Phage_cement_2"/>
    <property type="match status" value="1"/>
</dbReference>